<name>A0A7N2LJ86_QUELO</name>
<dbReference type="AlphaFoldDB" id="A0A7N2LJ86"/>
<keyword evidence="2" id="KW-1185">Reference proteome</keyword>
<evidence type="ECO:0000313" key="1">
    <source>
        <dbReference type="EnsemblPlants" id="QL04p075475:mrna"/>
    </source>
</evidence>
<accession>A0A7N2LJ86</accession>
<dbReference type="PANTHER" id="PTHR33710">
    <property type="entry name" value="BNAC02G09200D PROTEIN"/>
    <property type="match status" value="1"/>
</dbReference>
<organism evidence="1 2">
    <name type="scientific">Quercus lobata</name>
    <name type="common">Valley oak</name>
    <dbReference type="NCBI Taxonomy" id="97700"/>
    <lineage>
        <taxon>Eukaryota</taxon>
        <taxon>Viridiplantae</taxon>
        <taxon>Streptophyta</taxon>
        <taxon>Embryophyta</taxon>
        <taxon>Tracheophyta</taxon>
        <taxon>Spermatophyta</taxon>
        <taxon>Magnoliopsida</taxon>
        <taxon>eudicotyledons</taxon>
        <taxon>Gunneridae</taxon>
        <taxon>Pentapetalae</taxon>
        <taxon>rosids</taxon>
        <taxon>fabids</taxon>
        <taxon>Fagales</taxon>
        <taxon>Fagaceae</taxon>
        <taxon>Quercus</taxon>
    </lineage>
</organism>
<dbReference type="Gene3D" id="3.60.10.10">
    <property type="entry name" value="Endonuclease/exonuclease/phosphatase"/>
    <property type="match status" value="1"/>
</dbReference>
<dbReference type="EMBL" id="LRBV02000004">
    <property type="status" value="NOT_ANNOTATED_CDS"/>
    <property type="molecule type" value="Genomic_DNA"/>
</dbReference>
<dbReference type="SUPFAM" id="SSF56219">
    <property type="entry name" value="DNase I-like"/>
    <property type="match status" value="1"/>
</dbReference>
<sequence length="402" mass="43270">MWGNHNEIRNGGKRLGELELCCDASMWLLEFQEATAAAIPWLSEPVLQQSWLPPSNQLYKVNVDGAVFKARKESGVGAIIRDANGLVVAALSKKIHAPLGTSSSSVHERTGSLKSVSGTTVGITAGADSMTVMELLPVGVGGQCEPLGSVKERLQQINPILKEPTTKEEAITSDENKLPIVAKVINEACVSSTSLNSNASVTGSKENLSALRSLGSRGTVASNVIMGSQHAALKVDHQIPSSPETLSNQHSNNGHECHTYPNQIGAVIESGVKKGRVTRLSSQVGVDNLQTSSFNRSVTLAFIGDFNELVGFSEKERGASRPASQMAQFKEVIDVCGLKDLGFIGPRFTWLYQKFDGSQIHERLDRALATSDWLGKFPTAKLYHLSSSASDHCPLALHFVRR</sequence>
<evidence type="ECO:0000313" key="2">
    <source>
        <dbReference type="Proteomes" id="UP000594261"/>
    </source>
</evidence>
<dbReference type="InterPro" id="IPR036691">
    <property type="entry name" value="Endo/exonu/phosph_ase_sf"/>
</dbReference>
<protein>
    <submittedName>
        <fullName evidence="1">Uncharacterized protein</fullName>
    </submittedName>
</protein>
<reference evidence="1 2" key="1">
    <citation type="journal article" date="2016" name="G3 (Bethesda)">
        <title>First Draft Assembly and Annotation of the Genome of a California Endemic Oak Quercus lobata Nee (Fagaceae).</title>
        <authorList>
            <person name="Sork V.L."/>
            <person name="Fitz-Gibbon S.T."/>
            <person name="Puiu D."/>
            <person name="Crepeau M."/>
            <person name="Gugger P.F."/>
            <person name="Sherman R."/>
            <person name="Stevens K."/>
            <person name="Langley C.H."/>
            <person name="Pellegrini M."/>
            <person name="Salzberg S.L."/>
        </authorList>
    </citation>
    <scope>NUCLEOTIDE SEQUENCE [LARGE SCALE GENOMIC DNA]</scope>
    <source>
        <strain evidence="1 2">cv. SW786</strain>
    </source>
</reference>
<dbReference type="Proteomes" id="UP000594261">
    <property type="component" value="Chromosome 4"/>
</dbReference>
<proteinExistence type="predicted"/>
<reference evidence="1" key="2">
    <citation type="submission" date="2021-01" db="UniProtKB">
        <authorList>
            <consortium name="EnsemblPlants"/>
        </authorList>
    </citation>
    <scope>IDENTIFICATION</scope>
</reference>
<dbReference type="EnsemblPlants" id="QL04p075475:mrna">
    <property type="protein sequence ID" value="QL04p075475:mrna"/>
    <property type="gene ID" value="QL04p075475"/>
</dbReference>
<dbReference type="InParanoid" id="A0A7N2LJ86"/>
<dbReference type="Gramene" id="QL04p075475:mrna">
    <property type="protein sequence ID" value="QL04p075475:mrna"/>
    <property type="gene ID" value="QL04p075475"/>
</dbReference>
<dbReference type="PANTHER" id="PTHR33710:SF71">
    <property type="entry name" value="ENDONUCLEASE_EXONUCLEASE_PHOSPHATASE DOMAIN-CONTAINING PROTEIN"/>
    <property type="match status" value="1"/>
</dbReference>